<protein>
    <submittedName>
        <fullName evidence="1">Uncharacterized protein</fullName>
    </submittedName>
</protein>
<comment type="caution">
    <text evidence="1">The sequence shown here is derived from an EMBL/GenBank/DDBJ whole genome shotgun (WGS) entry which is preliminary data.</text>
</comment>
<accession>A0A8X6WVG0</accession>
<evidence type="ECO:0000313" key="2">
    <source>
        <dbReference type="Proteomes" id="UP000886998"/>
    </source>
</evidence>
<dbReference type="EMBL" id="BMAV01002546">
    <property type="protein sequence ID" value="GFY41485.1"/>
    <property type="molecule type" value="Genomic_DNA"/>
</dbReference>
<gene>
    <name evidence="1" type="ORF">TNIN_328931</name>
</gene>
<sequence>MWKQALMRHQPIDKSVTYDLLQCSFSYIRTLKQLAMDEASTFSLASKVFQDVYMDDENGCNKISILLATINASCKYAGNMWNETT</sequence>
<organism evidence="1 2">
    <name type="scientific">Trichonephila inaurata madagascariensis</name>
    <dbReference type="NCBI Taxonomy" id="2747483"/>
    <lineage>
        <taxon>Eukaryota</taxon>
        <taxon>Metazoa</taxon>
        <taxon>Ecdysozoa</taxon>
        <taxon>Arthropoda</taxon>
        <taxon>Chelicerata</taxon>
        <taxon>Arachnida</taxon>
        <taxon>Araneae</taxon>
        <taxon>Araneomorphae</taxon>
        <taxon>Entelegynae</taxon>
        <taxon>Araneoidea</taxon>
        <taxon>Nephilidae</taxon>
        <taxon>Trichonephila</taxon>
        <taxon>Trichonephila inaurata</taxon>
    </lineage>
</organism>
<keyword evidence="2" id="KW-1185">Reference proteome</keyword>
<proteinExistence type="predicted"/>
<reference evidence="1" key="1">
    <citation type="submission" date="2020-08" db="EMBL/GenBank/DDBJ databases">
        <title>Multicomponent nature underlies the extraordinary mechanical properties of spider dragline silk.</title>
        <authorList>
            <person name="Kono N."/>
            <person name="Nakamura H."/>
            <person name="Mori M."/>
            <person name="Yoshida Y."/>
            <person name="Ohtoshi R."/>
            <person name="Malay A.D."/>
            <person name="Moran D.A.P."/>
            <person name="Tomita M."/>
            <person name="Numata K."/>
            <person name="Arakawa K."/>
        </authorList>
    </citation>
    <scope>NUCLEOTIDE SEQUENCE</scope>
</reference>
<name>A0A8X6WVG0_9ARAC</name>
<dbReference type="Proteomes" id="UP000886998">
    <property type="component" value="Unassembled WGS sequence"/>
</dbReference>
<evidence type="ECO:0000313" key="1">
    <source>
        <dbReference type="EMBL" id="GFY41485.1"/>
    </source>
</evidence>
<dbReference type="AlphaFoldDB" id="A0A8X6WVG0"/>